<dbReference type="PANTHER" id="PTHR43667">
    <property type="entry name" value="CYCLOPROPANE-FATTY-ACYL-PHOSPHOLIPID SYNTHASE"/>
    <property type="match status" value="1"/>
</dbReference>
<dbReference type="Pfam" id="PF02353">
    <property type="entry name" value="CMAS"/>
    <property type="match status" value="1"/>
</dbReference>
<proteinExistence type="inferred from homology"/>
<name>A0ABR7RH51_9PROT</name>
<evidence type="ECO:0000256" key="1">
    <source>
        <dbReference type="ARBA" id="ARBA00010815"/>
    </source>
</evidence>
<dbReference type="Proteomes" id="UP000626026">
    <property type="component" value="Unassembled WGS sequence"/>
</dbReference>
<comment type="similarity">
    <text evidence="1">Belongs to the CFA/CMAS family.</text>
</comment>
<protein>
    <submittedName>
        <fullName evidence="6">Class I SAM-dependent methyltransferase</fullName>
    </submittedName>
</protein>
<dbReference type="GO" id="GO:0032259">
    <property type="term" value="P:methylation"/>
    <property type="evidence" value="ECO:0007669"/>
    <property type="project" value="UniProtKB-KW"/>
</dbReference>
<dbReference type="InterPro" id="IPR003333">
    <property type="entry name" value="CMAS"/>
</dbReference>
<comment type="caution">
    <text evidence="6">The sequence shown here is derived from an EMBL/GenBank/DDBJ whole genome shotgun (WGS) entry which is preliminary data.</text>
</comment>
<dbReference type="PIRSF" id="PIRSF003085">
    <property type="entry name" value="CMAS"/>
    <property type="match status" value="1"/>
</dbReference>
<keyword evidence="2 6" id="KW-0489">Methyltransferase</keyword>
<gene>
    <name evidence="6" type="ORF">IBL26_02270</name>
</gene>
<evidence type="ECO:0000256" key="4">
    <source>
        <dbReference type="ARBA" id="ARBA00022691"/>
    </source>
</evidence>
<dbReference type="EMBL" id="JACTVA010000002">
    <property type="protein sequence ID" value="MBC9205648.1"/>
    <property type="molecule type" value="Genomic_DNA"/>
</dbReference>
<dbReference type="InterPro" id="IPR029063">
    <property type="entry name" value="SAM-dependent_MTases_sf"/>
</dbReference>
<dbReference type="Gene3D" id="3.40.50.150">
    <property type="entry name" value="Vaccinia Virus protein VP39"/>
    <property type="match status" value="1"/>
</dbReference>
<keyword evidence="4" id="KW-0949">S-adenosyl-L-methionine</keyword>
<sequence>MSSPSNVESHGLPLPRAGLQIAAMRRLMGRLRVGTLNVVLPDGSMLRHRAAGTGPEATLVLHQWRAVLRLLLAGDIGFAEAYLDGQWSSPDLTALIELVAVNRDAIPGTDRAVLPVRLLHRMLHRLHDNTLSGSRRNIMRHYDLGNAFYEKWLDEGMSYSAAPFADAMASLETAQSAKQDRVLELMDIQPGQRVLEIGFGWGGLAERLAARGCHVTGLTVSPSQHAYATARLADAGLASQVDLRLQDYRKAAGKFDRIVSIEMVEAVGEAWWPTYFDALRERLTPGGTIVLQSITIAEDRFEGYRRGTDFIQRHIFPGGMLPSPTALQEQVSRAGLMVREVETFGLGYAQTLRHWQERFQSSWPQIEAMGFCPRFRRMWEYYLSYCEAGFRARAIDVGLWKLGHAG</sequence>
<dbReference type="SUPFAM" id="SSF53335">
    <property type="entry name" value="S-adenosyl-L-methionine-dependent methyltransferases"/>
    <property type="match status" value="1"/>
</dbReference>
<evidence type="ECO:0000313" key="6">
    <source>
        <dbReference type="EMBL" id="MBC9205648.1"/>
    </source>
</evidence>
<reference evidence="6 7" key="1">
    <citation type="journal article" date="2013" name="Int. J. Syst. Evol. Microbiol.">
        <title>Roseomonas aerophila sp. nov., isolated from air.</title>
        <authorList>
            <person name="Kim S.J."/>
            <person name="Weon H.Y."/>
            <person name="Ahn J.H."/>
            <person name="Hong S.B."/>
            <person name="Seok S.J."/>
            <person name="Whang K.S."/>
            <person name="Kwon S.W."/>
        </authorList>
    </citation>
    <scope>NUCLEOTIDE SEQUENCE [LARGE SCALE GENOMIC DNA]</scope>
    <source>
        <strain evidence="6 7">NBRC 108923</strain>
    </source>
</reference>
<evidence type="ECO:0000256" key="5">
    <source>
        <dbReference type="ARBA" id="ARBA00023098"/>
    </source>
</evidence>
<keyword evidence="7" id="KW-1185">Reference proteome</keyword>
<accession>A0ABR7RH51</accession>
<evidence type="ECO:0000256" key="2">
    <source>
        <dbReference type="ARBA" id="ARBA00022603"/>
    </source>
</evidence>
<dbReference type="CDD" id="cd02440">
    <property type="entry name" value="AdoMet_MTases"/>
    <property type="match status" value="1"/>
</dbReference>
<keyword evidence="5" id="KW-0443">Lipid metabolism</keyword>
<dbReference type="PANTHER" id="PTHR43667:SF2">
    <property type="entry name" value="FATTY ACID C-METHYL TRANSFERASE"/>
    <property type="match status" value="1"/>
</dbReference>
<evidence type="ECO:0000313" key="7">
    <source>
        <dbReference type="Proteomes" id="UP000626026"/>
    </source>
</evidence>
<evidence type="ECO:0000256" key="3">
    <source>
        <dbReference type="ARBA" id="ARBA00022679"/>
    </source>
</evidence>
<dbReference type="GO" id="GO:0008168">
    <property type="term" value="F:methyltransferase activity"/>
    <property type="evidence" value="ECO:0007669"/>
    <property type="project" value="UniProtKB-KW"/>
</dbReference>
<dbReference type="InterPro" id="IPR050723">
    <property type="entry name" value="CFA/CMAS"/>
</dbReference>
<organism evidence="6 7">
    <name type="scientific">Teichococcus aerophilus</name>
    <dbReference type="NCBI Taxonomy" id="1224513"/>
    <lineage>
        <taxon>Bacteria</taxon>
        <taxon>Pseudomonadati</taxon>
        <taxon>Pseudomonadota</taxon>
        <taxon>Alphaproteobacteria</taxon>
        <taxon>Acetobacterales</taxon>
        <taxon>Roseomonadaceae</taxon>
        <taxon>Roseomonas</taxon>
    </lineage>
</organism>
<dbReference type="RefSeq" id="WP_187782813.1">
    <property type="nucleotide sequence ID" value="NZ_JACTVA010000002.1"/>
</dbReference>
<keyword evidence="3" id="KW-0808">Transferase</keyword>